<reference evidence="1 2" key="1">
    <citation type="submission" date="2024-06" db="EMBL/GenBank/DDBJ databases">
        <title>The Natural Products Discovery Center: Release of the First 8490 Sequenced Strains for Exploring Actinobacteria Biosynthetic Diversity.</title>
        <authorList>
            <person name="Kalkreuter E."/>
            <person name="Kautsar S.A."/>
            <person name="Yang D."/>
            <person name="Bader C.D."/>
            <person name="Teijaro C.N."/>
            <person name="Fluegel L."/>
            <person name="Davis C.M."/>
            <person name="Simpson J.R."/>
            <person name="Lauterbach L."/>
            <person name="Steele A.D."/>
            <person name="Gui C."/>
            <person name="Meng S."/>
            <person name="Li G."/>
            <person name="Viehrig K."/>
            <person name="Ye F."/>
            <person name="Su P."/>
            <person name="Kiefer A.F."/>
            <person name="Nichols A."/>
            <person name="Cepeda A.J."/>
            <person name="Yan W."/>
            <person name="Fan B."/>
            <person name="Jiang Y."/>
            <person name="Adhikari A."/>
            <person name="Zheng C.-J."/>
            <person name="Schuster L."/>
            <person name="Cowan T.M."/>
            <person name="Smanski M.J."/>
            <person name="Chevrette M.G."/>
            <person name="De Carvalho L.P.S."/>
            <person name="Shen B."/>
        </authorList>
    </citation>
    <scope>NUCLEOTIDE SEQUENCE [LARGE SCALE GENOMIC DNA]</scope>
    <source>
        <strain evidence="1 2">NPDC006434</strain>
    </source>
</reference>
<proteinExistence type="predicted"/>
<protein>
    <submittedName>
        <fullName evidence="1">Uncharacterized protein</fullName>
    </submittedName>
</protein>
<dbReference type="RefSeq" id="WP_355399250.1">
    <property type="nucleotide sequence ID" value="NZ_JBEGHN010000060.1"/>
</dbReference>
<gene>
    <name evidence="1" type="ORF">ABZZ21_25270</name>
</gene>
<dbReference type="EMBL" id="JBEXPZ010000033">
    <property type="protein sequence ID" value="MET9847799.1"/>
    <property type="molecule type" value="Genomic_DNA"/>
</dbReference>
<dbReference type="Proteomes" id="UP001550210">
    <property type="component" value="Unassembled WGS sequence"/>
</dbReference>
<keyword evidence="2" id="KW-1185">Reference proteome</keyword>
<name>A0ABV2V1V0_9ACTN</name>
<evidence type="ECO:0000313" key="2">
    <source>
        <dbReference type="Proteomes" id="UP001550210"/>
    </source>
</evidence>
<sequence>MGRQLGARFLVTEDEPGNGVEELLGRVSDVGGDGLCLAVIISHLTTAQP</sequence>
<evidence type="ECO:0000313" key="1">
    <source>
        <dbReference type="EMBL" id="MET9847799.1"/>
    </source>
</evidence>
<organism evidence="1 2">
    <name type="scientific">Streptomyces ossamyceticus</name>
    <dbReference type="NCBI Taxonomy" id="249581"/>
    <lineage>
        <taxon>Bacteria</taxon>
        <taxon>Bacillati</taxon>
        <taxon>Actinomycetota</taxon>
        <taxon>Actinomycetes</taxon>
        <taxon>Kitasatosporales</taxon>
        <taxon>Streptomycetaceae</taxon>
        <taxon>Streptomyces</taxon>
    </lineage>
</organism>
<comment type="caution">
    <text evidence="1">The sequence shown here is derived from an EMBL/GenBank/DDBJ whole genome shotgun (WGS) entry which is preliminary data.</text>
</comment>
<accession>A0ABV2V1V0</accession>